<proteinExistence type="predicted"/>
<dbReference type="RefSeq" id="WP_042457623.1">
    <property type="nucleotide sequence ID" value="NZ_BBPN01000048.1"/>
</dbReference>
<evidence type="ECO:0000313" key="2">
    <source>
        <dbReference type="EMBL" id="SEM82228.1"/>
    </source>
</evidence>
<dbReference type="Proteomes" id="UP000183015">
    <property type="component" value="Unassembled WGS sequence"/>
</dbReference>
<evidence type="ECO:0000256" key="1">
    <source>
        <dbReference type="SAM" id="MobiDB-lite"/>
    </source>
</evidence>
<reference evidence="3" key="1">
    <citation type="submission" date="2016-10" db="EMBL/GenBank/DDBJ databases">
        <authorList>
            <person name="Varghese N."/>
        </authorList>
    </citation>
    <scope>NUCLEOTIDE SEQUENCE [LARGE SCALE GENOMIC DNA]</scope>
    <source>
        <strain evidence="3">DSM 45096 / BCRC 16803 / CGMCC 4.1857 / CIP 109030 / JCM 12277 / KCTC 19219 / NBRC 100920 / 33214</strain>
    </source>
</reference>
<protein>
    <submittedName>
        <fullName evidence="2">Uncharacterized protein</fullName>
    </submittedName>
</protein>
<keyword evidence="3" id="KW-1185">Reference proteome</keyword>
<name>A0A1H8BJJ9_STRJI</name>
<gene>
    <name evidence="2" type="ORF">SAMN05414137_1665</name>
</gene>
<evidence type="ECO:0000313" key="3">
    <source>
        <dbReference type="Proteomes" id="UP000183015"/>
    </source>
</evidence>
<feature type="region of interest" description="Disordered" evidence="1">
    <location>
        <begin position="84"/>
        <end position="105"/>
    </location>
</feature>
<dbReference type="AlphaFoldDB" id="A0A1H8BJJ9"/>
<organism evidence="2 3">
    <name type="scientific">Streptacidiphilus jiangxiensis</name>
    <dbReference type="NCBI Taxonomy" id="235985"/>
    <lineage>
        <taxon>Bacteria</taxon>
        <taxon>Bacillati</taxon>
        <taxon>Actinomycetota</taxon>
        <taxon>Actinomycetes</taxon>
        <taxon>Kitasatosporales</taxon>
        <taxon>Streptomycetaceae</taxon>
        <taxon>Streptacidiphilus</taxon>
    </lineage>
</organism>
<sequence>MDVPAPLSNRIGTGTVYLQWVEAPDEQPQGYYGYWEATALDTPEVPSGNLEESPVHPEAVDAVAWARKRTGRVVIQVQDGRILWAGTNPMPDDPDLAGEWHPLDL</sequence>
<accession>A0A1H8BJJ9</accession>
<dbReference type="EMBL" id="FOAZ01000066">
    <property type="protein sequence ID" value="SEM82228.1"/>
    <property type="molecule type" value="Genomic_DNA"/>
</dbReference>